<organism evidence="3 4">
    <name type="scientific">Streptomyces thermoviolaceus subsp. thermoviolaceus</name>
    <dbReference type="NCBI Taxonomy" id="66860"/>
    <lineage>
        <taxon>Bacteria</taxon>
        <taxon>Bacillati</taxon>
        <taxon>Actinomycetota</taxon>
        <taxon>Actinomycetes</taxon>
        <taxon>Kitasatosporales</taxon>
        <taxon>Streptomycetaceae</taxon>
        <taxon>Streptomyces</taxon>
    </lineage>
</organism>
<dbReference type="Proteomes" id="UP000635996">
    <property type="component" value="Unassembled WGS sequence"/>
</dbReference>
<evidence type="ECO:0000313" key="3">
    <source>
        <dbReference type="EMBL" id="NJP16531.1"/>
    </source>
</evidence>
<dbReference type="SUPFAM" id="SSF55781">
    <property type="entry name" value="GAF domain-like"/>
    <property type="match status" value="1"/>
</dbReference>
<dbReference type="SUPFAM" id="SSF81606">
    <property type="entry name" value="PP2C-like"/>
    <property type="match status" value="1"/>
</dbReference>
<dbReference type="InterPro" id="IPR036457">
    <property type="entry name" value="PPM-type-like_dom_sf"/>
</dbReference>
<dbReference type="PANTHER" id="PTHR43156">
    <property type="entry name" value="STAGE II SPORULATION PROTEIN E-RELATED"/>
    <property type="match status" value="1"/>
</dbReference>
<evidence type="ECO:0000313" key="4">
    <source>
        <dbReference type="Proteomes" id="UP000635996"/>
    </source>
</evidence>
<accession>A0ABX0YZK7</accession>
<proteinExistence type="predicted"/>
<evidence type="ECO:0000256" key="1">
    <source>
        <dbReference type="ARBA" id="ARBA00022801"/>
    </source>
</evidence>
<comment type="caution">
    <text evidence="3">The sequence shown here is derived from an EMBL/GenBank/DDBJ whole genome shotgun (WGS) entry which is preliminary data.</text>
</comment>
<protein>
    <submittedName>
        <fullName evidence="3">SpoIIE family protein phosphatase</fullName>
    </submittedName>
</protein>
<dbReference type="Gene3D" id="3.30.450.40">
    <property type="match status" value="1"/>
</dbReference>
<dbReference type="SMART" id="SM00331">
    <property type="entry name" value="PP2C_SIG"/>
    <property type="match status" value="1"/>
</dbReference>
<dbReference type="InterPro" id="IPR052016">
    <property type="entry name" value="Bact_Sigma-Reg"/>
</dbReference>
<feature type="domain" description="PPM-type phosphatase" evidence="2">
    <location>
        <begin position="82"/>
        <end position="300"/>
    </location>
</feature>
<reference evidence="3 4" key="1">
    <citation type="submission" date="2020-03" db="EMBL/GenBank/DDBJ databases">
        <title>WGS of actinomycetes isolated from Thailand.</title>
        <authorList>
            <person name="Thawai C."/>
        </authorList>
    </citation>
    <scope>NUCLEOTIDE SEQUENCE [LARGE SCALE GENOMIC DNA]</scope>
    <source>
        <strain evidence="3 4">NBRC 13905</strain>
    </source>
</reference>
<dbReference type="EMBL" id="JAATEL010000023">
    <property type="protein sequence ID" value="NJP16531.1"/>
    <property type="molecule type" value="Genomic_DNA"/>
</dbReference>
<gene>
    <name evidence="3" type="ORF">HCJ95_20195</name>
</gene>
<dbReference type="Pfam" id="PF07228">
    <property type="entry name" value="SpoIIE"/>
    <property type="match status" value="1"/>
</dbReference>
<name>A0ABX0YZK7_STRTL</name>
<keyword evidence="4" id="KW-1185">Reference proteome</keyword>
<dbReference type="Gene3D" id="3.60.40.10">
    <property type="entry name" value="PPM-type phosphatase domain"/>
    <property type="match status" value="1"/>
</dbReference>
<dbReference type="PANTHER" id="PTHR43156:SF2">
    <property type="entry name" value="STAGE II SPORULATION PROTEIN E"/>
    <property type="match status" value="1"/>
</dbReference>
<sequence length="304" mass="32634">MERYGDVAALAYLPLTVSGRTIGCCVLGYDRQRPFAPEERAELTSLAGVVAQALERARLYDANARAARDLQAGLLPRTLPRLDGLRVEAHYQPALTVLDVGGDFYDVIRLDESTAAAVIGDVQGHSVPAAALMGQLRTALHSHAQGGASPHVVLAHVNRLLDDLDTDLFASCVYAHIDLRHRHARLALAGHPPPILRHPDGRTTVLRLPPGLLLGVEPDARFHTTEIALPPGSLLALYTDGLVERPGIDLDKAVGDLAERIAEAASDPLHLLPTRLLRSAGGPHEPGANSDDIALLLLQTEEHR</sequence>
<dbReference type="InterPro" id="IPR001932">
    <property type="entry name" value="PPM-type_phosphatase-like_dom"/>
</dbReference>
<evidence type="ECO:0000259" key="2">
    <source>
        <dbReference type="SMART" id="SM00331"/>
    </source>
</evidence>
<keyword evidence="1" id="KW-0378">Hydrolase</keyword>
<dbReference type="InterPro" id="IPR029016">
    <property type="entry name" value="GAF-like_dom_sf"/>
</dbReference>